<feature type="transmembrane region" description="Helical" evidence="8">
    <location>
        <begin position="168"/>
        <end position="190"/>
    </location>
</feature>
<evidence type="ECO:0000256" key="3">
    <source>
        <dbReference type="ARBA" id="ARBA00022475"/>
    </source>
</evidence>
<dbReference type="GO" id="GO:0005886">
    <property type="term" value="C:plasma membrane"/>
    <property type="evidence" value="ECO:0007669"/>
    <property type="project" value="UniProtKB-SubCell"/>
</dbReference>
<sequence>MNKNFRTWLRSNTVTTMLRNNAGILVVLILFGVFLSFTTDNFLTNGNIISVLRQISINMYIALGMTLVIILGGIDLSVGSIVAMSGTLIVGFIVTQGLPLWLAIVLGLLLGTLAGLINGIIIAKFKVPAFIVTMAMMNIASGVAYVYSGGRSTRITEDFFVQIGTGYIFGKIPLPVVYMIVLIAVFVFMLNKTKFGTYVYAIGGNRESAKVSGVPIMKVEIAVFTLTGLLSAFAGLVLASRMYSGQPSVGSGYELDAIAACVLGGVSMAGGKGRISGTVIGAMVIGIISNGLNLMGVSSFWQLIVKGVIILFAILIDTQNGKGSAFSTFIKNASLRHRS</sequence>
<dbReference type="Pfam" id="PF02653">
    <property type="entry name" value="BPD_transp_2"/>
    <property type="match status" value="1"/>
</dbReference>
<proteinExistence type="predicted"/>
<dbReference type="PANTHER" id="PTHR32196:SF21">
    <property type="entry name" value="ABC TRANSPORTER PERMEASE PROTEIN YPHD-RELATED"/>
    <property type="match status" value="1"/>
</dbReference>
<dbReference type="RefSeq" id="WP_013256163.1">
    <property type="nucleotide sequence ID" value="NC_014364.1"/>
</dbReference>
<reference evidence="9 10" key="1">
    <citation type="journal article" date="2010" name="Stand. Genomic Sci.">
        <title>Complete genome sequence of Spirochaeta smaragdinae type strain (SEBR 4228).</title>
        <authorList>
            <person name="Mavromatis K."/>
            <person name="Yasawong M."/>
            <person name="Chertkov O."/>
            <person name="Lapidus A."/>
            <person name="Lucas S."/>
            <person name="Nolan M."/>
            <person name="Del Rio T.G."/>
            <person name="Tice H."/>
            <person name="Cheng J.F."/>
            <person name="Pitluck S."/>
            <person name="Liolios K."/>
            <person name="Ivanova N."/>
            <person name="Tapia R."/>
            <person name="Han C."/>
            <person name="Bruce D."/>
            <person name="Goodwin L."/>
            <person name="Pati A."/>
            <person name="Chen A."/>
            <person name="Palaniappan K."/>
            <person name="Land M."/>
            <person name="Hauser L."/>
            <person name="Chang Y.J."/>
            <person name="Jeffries C.D."/>
            <person name="Detter J.C."/>
            <person name="Rohde M."/>
            <person name="Brambilla E."/>
            <person name="Spring S."/>
            <person name="Goker M."/>
            <person name="Sikorski J."/>
            <person name="Woyke T."/>
            <person name="Bristow J."/>
            <person name="Eisen J.A."/>
            <person name="Markowitz V."/>
            <person name="Hugenholtz P."/>
            <person name="Klenk H.P."/>
            <person name="Kyrpides N.C."/>
        </authorList>
    </citation>
    <scope>NUCLEOTIDE SEQUENCE [LARGE SCALE GENOMIC DNA]</scope>
    <source>
        <strain evidence="10">DSM 11293 / JCM 15392 / SEBR 4228</strain>
    </source>
</reference>
<name>E1R7J9_SEDSS</name>
<protein>
    <submittedName>
        <fullName evidence="9">Inner-membrane translocator</fullName>
    </submittedName>
</protein>
<dbReference type="CDD" id="cd06579">
    <property type="entry name" value="TM_PBP1_transp_AraH_like"/>
    <property type="match status" value="1"/>
</dbReference>
<evidence type="ECO:0000256" key="6">
    <source>
        <dbReference type="ARBA" id="ARBA00022989"/>
    </source>
</evidence>
<keyword evidence="4" id="KW-0997">Cell inner membrane</keyword>
<keyword evidence="7 8" id="KW-0472">Membrane</keyword>
<dbReference type="STRING" id="573413.Spirs_3617"/>
<feature type="transmembrane region" description="Helical" evidence="8">
    <location>
        <begin position="221"/>
        <end position="239"/>
    </location>
</feature>
<feature type="transmembrane region" description="Helical" evidence="8">
    <location>
        <begin position="59"/>
        <end position="88"/>
    </location>
</feature>
<keyword evidence="10" id="KW-1185">Reference proteome</keyword>
<dbReference type="OrthoDB" id="368246at2"/>
<dbReference type="InterPro" id="IPR001851">
    <property type="entry name" value="ABC_transp_permease"/>
</dbReference>
<dbReference type="AlphaFoldDB" id="E1R7J9"/>
<dbReference type="Proteomes" id="UP000002318">
    <property type="component" value="Chromosome"/>
</dbReference>
<keyword evidence="3" id="KW-1003">Cell membrane</keyword>
<keyword evidence="5 8" id="KW-0812">Transmembrane</keyword>
<dbReference type="KEGG" id="ssm:Spirs_3617"/>
<feature type="transmembrane region" description="Helical" evidence="8">
    <location>
        <begin position="299"/>
        <end position="316"/>
    </location>
</feature>
<dbReference type="PANTHER" id="PTHR32196">
    <property type="entry name" value="ABC TRANSPORTER PERMEASE PROTEIN YPHD-RELATED-RELATED"/>
    <property type="match status" value="1"/>
</dbReference>
<dbReference type="eggNOG" id="COG1172">
    <property type="taxonomic scope" value="Bacteria"/>
</dbReference>
<organism evidence="9 10">
    <name type="scientific">Sediminispirochaeta smaragdinae (strain DSM 11293 / JCM 15392 / SEBR 4228)</name>
    <name type="common">Spirochaeta smaragdinae</name>
    <dbReference type="NCBI Taxonomy" id="573413"/>
    <lineage>
        <taxon>Bacteria</taxon>
        <taxon>Pseudomonadati</taxon>
        <taxon>Spirochaetota</taxon>
        <taxon>Spirochaetia</taxon>
        <taxon>Spirochaetales</taxon>
        <taxon>Spirochaetaceae</taxon>
        <taxon>Sediminispirochaeta</taxon>
    </lineage>
</organism>
<feature type="transmembrane region" description="Helical" evidence="8">
    <location>
        <begin position="100"/>
        <end position="123"/>
    </location>
</feature>
<evidence type="ECO:0000256" key="7">
    <source>
        <dbReference type="ARBA" id="ARBA00023136"/>
    </source>
</evidence>
<gene>
    <name evidence="9" type="ordered locus">Spirs_3617</name>
</gene>
<dbReference type="EMBL" id="CP002116">
    <property type="protein sequence ID" value="ADK82704.1"/>
    <property type="molecule type" value="Genomic_DNA"/>
</dbReference>
<keyword evidence="2" id="KW-0813">Transport</keyword>
<comment type="subcellular location">
    <subcellularLocation>
        <location evidence="1">Cell membrane</location>
        <topology evidence="1">Multi-pass membrane protein</topology>
    </subcellularLocation>
</comment>
<keyword evidence="6 8" id="KW-1133">Transmembrane helix</keyword>
<evidence type="ECO:0000256" key="1">
    <source>
        <dbReference type="ARBA" id="ARBA00004651"/>
    </source>
</evidence>
<feature type="transmembrane region" description="Helical" evidence="8">
    <location>
        <begin position="129"/>
        <end position="147"/>
    </location>
</feature>
<accession>E1R7J9</accession>
<evidence type="ECO:0000256" key="2">
    <source>
        <dbReference type="ARBA" id="ARBA00022448"/>
    </source>
</evidence>
<evidence type="ECO:0000313" key="9">
    <source>
        <dbReference type="EMBL" id="ADK82704.1"/>
    </source>
</evidence>
<feature type="transmembrane region" description="Helical" evidence="8">
    <location>
        <begin position="21"/>
        <end position="39"/>
    </location>
</feature>
<evidence type="ECO:0000313" key="10">
    <source>
        <dbReference type="Proteomes" id="UP000002318"/>
    </source>
</evidence>
<evidence type="ECO:0000256" key="4">
    <source>
        <dbReference type="ARBA" id="ARBA00022519"/>
    </source>
</evidence>
<feature type="transmembrane region" description="Helical" evidence="8">
    <location>
        <begin position="275"/>
        <end position="293"/>
    </location>
</feature>
<evidence type="ECO:0000256" key="5">
    <source>
        <dbReference type="ARBA" id="ARBA00022692"/>
    </source>
</evidence>
<evidence type="ECO:0000256" key="8">
    <source>
        <dbReference type="SAM" id="Phobius"/>
    </source>
</evidence>
<dbReference type="HOGENOM" id="CLU_028880_2_2_12"/>
<dbReference type="GO" id="GO:0022857">
    <property type="term" value="F:transmembrane transporter activity"/>
    <property type="evidence" value="ECO:0007669"/>
    <property type="project" value="InterPro"/>
</dbReference>